<dbReference type="Proteomes" id="UP000184069">
    <property type="component" value="Unassembled WGS sequence"/>
</dbReference>
<proteinExistence type="predicted"/>
<evidence type="ECO:0000313" key="3">
    <source>
        <dbReference type="Proteomes" id="UP000093508"/>
    </source>
</evidence>
<gene>
    <name evidence="1" type="ORF">BBH99_17320</name>
    <name evidence="2" type="ORF">SAMN05444407_102253</name>
</gene>
<dbReference type="AlphaFoldDB" id="A0A1M6XWQ1"/>
<reference evidence="2 4" key="2">
    <citation type="submission" date="2016-11" db="EMBL/GenBank/DDBJ databases">
        <authorList>
            <person name="Jaros S."/>
            <person name="Januszkiewicz K."/>
            <person name="Wedrychowicz H."/>
        </authorList>
    </citation>
    <scope>NUCLEOTIDE SEQUENCE [LARGE SCALE GENOMIC DNA]</scope>
    <source>
        <strain evidence="2 4">DSM 27621</strain>
    </source>
</reference>
<evidence type="ECO:0008006" key="5">
    <source>
        <dbReference type="Google" id="ProtNLM"/>
    </source>
</evidence>
<name>A0A1M6XWQ1_9FLAO</name>
<dbReference type="RefSeq" id="WP_066692254.1">
    <property type="nucleotide sequence ID" value="NZ_FRBM01000002.1"/>
</dbReference>
<sequence length="348" mass="40547">MKKVQKKYEIEVGDTTSAIADKLGLSVAELVYYHNLHSGVVDEYIYGDILPQKLKYILLPISYEQEIPIPPKVEYSSANVTKATGKTMKKYGITERYFQHEKMINELDFEIDIMEEIHDDLYVATFNKHSVRINNSDSFRLAEQLYYKIDQCIYPLKLSSNHDGSFKSVVNSKEIKERWIRQRPELEEYYQGETGAEILSKAEEALCNAELYGNRLLNSIFFKLWHTPVYRSYAYGKTVEYEDHYLIFPQHTGIKFKVSLNSDLKINENNKFIIRLTGSCIDSRSENELWNAPSNALVNRNPEHTVKGDIRMVFKIDETDKRIFSVAGFIELQGKNHHKRIEIGIYEL</sequence>
<dbReference type="Proteomes" id="UP000093508">
    <property type="component" value="Unassembled WGS sequence"/>
</dbReference>
<protein>
    <recommendedName>
        <fullName evidence="5">LysM domain-containing protein</fullName>
    </recommendedName>
</protein>
<dbReference type="OrthoDB" id="1273667at2"/>
<dbReference type="EMBL" id="FRBM01000002">
    <property type="protein sequence ID" value="SHL10420.1"/>
    <property type="molecule type" value="Genomic_DNA"/>
</dbReference>
<dbReference type="EMBL" id="MAYF01000040">
    <property type="protein sequence ID" value="OCA79927.1"/>
    <property type="molecule type" value="Genomic_DNA"/>
</dbReference>
<reference evidence="1 3" key="1">
    <citation type="submission" date="2016-07" db="EMBL/GenBank/DDBJ databases">
        <authorList>
            <person name="Jeong J.-J."/>
            <person name="Kim D.W."/>
            <person name="Sang M.K."/>
            <person name="Choi I.-G."/>
            <person name="Kim K.D."/>
        </authorList>
    </citation>
    <scope>NUCLEOTIDE SEQUENCE [LARGE SCALE GENOMIC DNA]</scope>
    <source>
        <strain evidence="1 3">C-26</strain>
    </source>
</reference>
<evidence type="ECO:0000313" key="4">
    <source>
        <dbReference type="Proteomes" id="UP000184069"/>
    </source>
</evidence>
<evidence type="ECO:0000313" key="1">
    <source>
        <dbReference type="EMBL" id="OCA79927.1"/>
    </source>
</evidence>
<keyword evidence="3" id="KW-1185">Reference proteome</keyword>
<dbReference type="STRING" id="1423959.SAMN05444407_102253"/>
<evidence type="ECO:0000313" key="2">
    <source>
        <dbReference type="EMBL" id="SHL10420.1"/>
    </source>
</evidence>
<organism evidence="2 4">
    <name type="scientific">Chryseobacterium contaminans</name>
    <dbReference type="NCBI Taxonomy" id="1423959"/>
    <lineage>
        <taxon>Bacteria</taxon>
        <taxon>Pseudomonadati</taxon>
        <taxon>Bacteroidota</taxon>
        <taxon>Flavobacteriia</taxon>
        <taxon>Flavobacteriales</taxon>
        <taxon>Weeksellaceae</taxon>
        <taxon>Chryseobacterium group</taxon>
        <taxon>Chryseobacterium</taxon>
    </lineage>
</organism>
<accession>A0A1M6XWQ1</accession>